<feature type="region of interest" description="Disordered" evidence="12">
    <location>
        <begin position="68"/>
        <end position="88"/>
    </location>
</feature>
<evidence type="ECO:0000256" key="8">
    <source>
        <dbReference type="ARBA" id="ARBA00038290"/>
    </source>
</evidence>
<dbReference type="InterPro" id="IPR005636">
    <property type="entry name" value="DTW"/>
</dbReference>
<accession>A0A086JHC0</accession>
<gene>
    <name evidence="14" type="ORF">TGP89_216830</name>
</gene>
<feature type="region of interest" description="Disordered" evidence="12">
    <location>
        <begin position="286"/>
        <end position="399"/>
    </location>
</feature>
<name>A0A086JHC0_TOXGO</name>
<dbReference type="EMBL" id="AEYI02001944">
    <property type="protein sequence ID" value="KFG31538.1"/>
    <property type="molecule type" value="Genomic_DNA"/>
</dbReference>
<reference evidence="14 15" key="1">
    <citation type="submission" date="2014-03" db="EMBL/GenBank/DDBJ databases">
        <authorList>
            <person name="Sibley D."/>
            <person name="Venepally P."/>
            <person name="Karamycheva S."/>
            <person name="Hadjithomas M."/>
            <person name="Khan A."/>
            <person name="Brunk B."/>
            <person name="Roos D."/>
            <person name="Caler E."/>
            <person name="Lorenzi H."/>
        </authorList>
    </citation>
    <scope>NUCLEOTIDE SEQUENCE [LARGE SCALE GENOMIC DNA]</scope>
    <source>
        <strain evidence="15">p89</strain>
    </source>
</reference>
<evidence type="ECO:0000256" key="9">
    <source>
        <dbReference type="ARBA" id="ARBA00039242"/>
    </source>
</evidence>
<keyword evidence="6" id="KW-0539">Nucleus</keyword>
<dbReference type="PANTHER" id="PTHR15627">
    <property type="entry name" value="NATURAL KILLER CELL-SPECIFIC ANTIGEN KLIP1"/>
    <property type="match status" value="1"/>
</dbReference>
<organism evidence="14 15">
    <name type="scientific">Toxoplasma gondii p89</name>
    <dbReference type="NCBI Taxonomy" id="943119"/>
    <lineage>
        <taxon>Eukaryota</taxon>
        <taxon>Sar</taxon>
        <taxon>Alveolata</taxon>
        <taxon>Apicomplexa</taxon>
        <taxon>Conoidasida</taxon>
        <taxon>Coccidia</taxon>
        <taxon>Eucoccidiorida</taxon>
        <taxon>Eimeriorina</taxon>
        <taxon>Sarcocystidae</taxon>
        <taxon>Toxoplasma</taxon>
    </lineage>
</organism>
<comment type="function">
    <text evidence="7">Catalyzes the formation of 3-(3-amino-3-carboxypropyl)uridine (acp3U) at position 20 in the D-loop of several cytoplasmic tRNAs (acp3U(20)).</text>
</comment>
<evidence type="ECO:0000313" key="15">
    <source>
        <dbReference type="Proteomes" id="UP000028828"/>
    </source>
</evidence>
<dbReference type="Proteomes" id="UP000028828">
    <property type="component" value="Unassembled WGS sequence"/>
</dbReference>
<sequence length="463" mass="50863">MGRGRLLLADPTSRGEDCSRLPHISISDLQIDKEALQVVLEDGCSAESAHSASGPSRELGKRAKIVASLRSKAEQPTGDPTSSVSKKPTRRHICEGCGHSRSFWCGSCHCAVGSPEARARIPRLQLPLTFHIVRHPKEKASKSSAVPLGIVAPDQVHIHTFPDLPPSLFPGRSSVDKSSEQQDRKEFKRGKRLHVLLPDDDATPIDRVNWDEVEGCVLLDCTWFQVPGLRRHPGISELPKIALGGYSSIFWRQHKHNEACFLSTAECVYHVLVAFHEAAARRKDPIETASGEFENRPDREVEGIRRSESLTQACPTQAGGTQKGRRTSLLTDAAPVSACSPGEPCRSQERESGGCGQQRKGRMGNENGEASDSRVLSKSEQDRDAENRTGSAGHAEGETEAVLECGRKGRTYDGRYDNILFYFVLCHGIILEDQKKRLEERQKNPGPGRLHGLQTEEAHDSAA</sequence>
<evidence type="ECO:0000259" key="13">
    <source>
        <dbReference type="SMART" id="SM01144"/>
    </source>
</evidence>
<protein>
    <recommendedName>
        <fullName evidence="9">tRNA-uridine aminocarboxypropyltransferase 1</fullName>
        <ecNumber evidence="2">2.5.1.25</ecNumber>
    </recommendedName>
    <alternativeName>
        <fullName evidence="10">DTW domain-containing protein 1</fullName>
    </alternativeName>
</protein>
<dbReference type="VEuPathDB" id="ToxoDB:TGP89_216830"/>
<dbReference type="AlphaFoldDB" id="A0A086JHC0"/>
<keyword evidence="3" id="KW-0808">Transferase</keyword>
<dbReference type="GO" id="GO:0005634">
    <property type="term" value="C:nucleus"/>
    <property type="evidence" value="ECO:0007669"/>
    <property type="project" value="UniProtKB-SubCell"/>
</dbReference>
<feature type="compositionally biased region" description="Polar residues" evidence="12">
    <location>
        <begin position="309"/>
        <end position="320"/>
    </location>
</feature>
<evidence type="ECO:0000313" key="14">
    <source>
        <dbReference type="EMBL" id="KFG31538.1"/>
    </source>
</evidence>
<dbReference type="InterPro" id="IPR051521">
    <property type="entry name" value="tRNA_Mod/Golgi_Maint"/>
</dbReference>
<comment type="similarity">
    <text evidence="8">Belongs to the TDD superfamily. DTWD1 family.</text>
</comment>
<dbReference type="OrthoDB" id="328959at2759"/>
<evidence type="ECO:0000256" key="6">
    <source>
        <dbReference type="ARBA" id="ARBA00023242"/>
    </source>
</evidence>
<dbReference type="Pfam" id="PF03942">
    <property type="entry name" value="DTW"/>
    <property type="match status" value="1"/>
</dbReference>
<dbReference type="PANTHER" id="PTHR15627:SF8">
    <property type="entry name" value="TRNA-URIDINE AMINOCARBOXYPROPYLTRANSFERASE 1"/>
    <property type="match status" value="1"/>
</dbReference>
<dbReference type="SMART" id="SM01144">
    <property type="entry name" value="DTW"/>
    <property type="match status" value="1"/>
</dbReference>
<dbReference type="GO" id="GO:0016432">
    <property type="term" value="F:tRNA-uridine aminocarboxypropyltransferase activity"/>
    <property type="evidence" value="ECO:0007669"/>
    <property type="project" value="UniProtKB-EC"/>
</dbReference>
<evidence type="ECO:0000256" key="11">
    <source>
        <dbReference type="ARBA" id="ARBA00048718"/>
    </source>
</evidence>
<proteinExistence type="inferred from homology"/>
<dbReference type="EC" id="2.5.1.25" evidence="2"/>
<evidence type="ECO:0000256" key="3">
    <source>
        <dbReference type="ARBA" id="ARBA00022679"/>
    </source>
</evidence>
<evidence type="ECO:0000256" key="5">
    <source>
        <dbReference type="ARBA" id="ARBA00022694"/>
    </source>
</evidence>
<evidence type="ECO:0000256" key="2">
    <source>
        <dbReference type="ARBA" id="ARBA00012386"/>
    </source>
</evidence>
<keyword evidence="5" id="KW-0819">tRNA processing</keyword>
<evidence type="ECO:0000256" key="10">
    <source>
        <dbReference type="ARBA" id="ARBA00042508"/>
    </source>
</evidence>
<evidence type="ECO:0000256" key="1">
    <source>
        <dbReference type="ARBA" id="ARBA00004123"/>
    </source>
</evidence>
<keyword evidence="4" id="KW-0949">S-adenosyl-L-methionine</keyword>
<comment type="catalytic activity">
    <reaction evidence="11">
        <text>a uridine in tRNA + S-adenosyl-L-methionine = a 3-[(3S)-3-amino-3-carboxypropyl]uridine in tRNA + S-methyl-5'-thioadenosine + H(+)</text>
        <dbReference type="Rhea" id="RHEA:62432"/>
        <dbReference type="Rhea" id="RHEA-COMP:13339"/>
        <dbReference type="Rhea" id="RHEA-COMP:16092"/>
        <dbReference type="ChEBI" id="CHEBI:15378"/>
        <dbReference type="ChEBI" id="CHEBI:17509"/>
        <dbReference type="ChEBI" id="CHEBI:59789"/>
        <dbReference type="ChEBI" id="CHEBI:65315"/>
        <dbReference type="ChEBI" id="CHEBI:82930"/>
        <dbReference type="EC" id="2.5.1.25"/>
    </reaction>
</comment>
<feature type="compositionally biased region" description="Basic and acidic residues" evidence="12">
    <location>
        <begin position="371"/>
        <end position="387"/>
    </location>
</feature>
<evidence type="ECO:0000256" key="12">
    <source>
        <dbReference type="SAM" id="MobiDB-lite"/>
    </source>
</evidence>
<feature type="compositionally biased region" description="Basic and acidic residues" evidence="12">
    <location>
        <begin position="454"/>
        <end position="463"/>
    </location>
</feature>
<feature type="compositionally biased region" description="Basic and acidic residues" evidence="12">
    <location>
        <begin position="293"/>
        <end position="308"/>
    </location>
</feature>
<evidence type="ECO:0000256" key="4">
    <source>
        <dbReference type="ARBA" id="ARBA00022691"/>
    </source>
</evidence>
<feature type="domain" description="DTW" evidence="13">
    <location>
        <begin position="101"/>
        <end position="282"/>
    </location>
</feature>
<evidence type="ECO:0000256" key="7">
    <source>
        <dbReference type="ARBA" id="ARBA00037050"/>
    </source>
</evidence>
<comment type="subcellular location">
    <subcellularLocation>
        <location evidence="1">Nucleus</location>
    </subcellularLocation>
</comment>
<comment type="caution">
    <text evidence="14">The sequence shown here is derived from an EMBL/GenBank/DDBJ whole genome shotgun (WGS) entry which is preliminary data.</text>
</comment>
<dbReference type="GO" id="GO:0008033">
    <property type="term" value="P:tRNA processing"/>
    <property type="evidence" value="ECO:0007669"/>
    <property type="project" value="UniProtKB-KW"/>
</dbReference>
<feature type="region of interest" description="Disordered" evidence="12">
    <location>
        <begin position="438"/>
        <end position="463"/>
    </location>
</feature>